<dbReference type="KEGG" id="saco:SAME_00555"/>
<gene>
    <name evidence="1" type="ORF">SAMEA4504048_00555</name>
</gene>
<evidence type="ECO:0000313" key="1">
    <source>
        <dbReference type="EMBL" id="SNV36121.1"/>
    </source>
</evidence>
<dbReference type="RefSeq" id="WP_095121900.1">
    <property type="nucleotide sequence ID" value="NZ_LT906454.1"/>
</dbReference>
<sequence length="346" mass="38840">MSKHQKLLASLLLLAFFLGLLAGRYRQQLILKDPAKAYQVTTEDKQTGEEVIFQVQRFDDQRIKIQLSTGEVFASQITDKRENGAWVIELPDNGGKLALQQSLLPWKEAQLGILTSEKYRTVDNTSKVVIVSEPNSLETNDLTENQPKSETIVRTKLNLNAKAIDQVIEGFGKWLYDSSYGRDAVVVRGSFNDLSESIGEPVSVQAFKVDNLTVFAGLSGDDMTGFDNLDHQIQSYSTSLLDLNLKGKTLADFQTKAAFRVYYHPSGHHYYASVKEEKERLVRTSYADFYQNQVDDQEDSLHIVLANNGCVYYAKEYGLVGSVTYTEAPSEMQSVYNDLLGKAKTD</sequence>
<proteinExistence type="predicted"/>
<organism evidence="1 2">
    <name type="scientific">Streptococcus acidominimus</name>
    <dbReference type="NCBI Taxonomy" id="1326"/>
    <lineage>
        <taxon>Bacteria</taxon>
        <taxon>Bacillati</taxon>
        <taxon>Bacillota</taxon>
        <taxon>Bacilli</taxon>
        <taxon>Lactobacillales</taxon>
        <taxon>Streptococcaceae</taxon>
        <taxon>Streptococcus</taxon>
    </lineage>
</organism>
<name>A0A239WNQ7_STRAI</name>
<evidence type="ECO:0000313" key="2">
    <source>
        <dbReference type="Proteomes" id="UP000215144"/>
    </source>
</evidence>
<reference evidence="1 2" key="1">
    <citation type="submission" date="2017-06" db="EMBL/GenBank/DDBJ databases">
        <authorList>
            <consortium name="Pathogen Informatics"/>
        </authorList>
    </citation>
    <scope>NUCLEOTIDE SEQUENCE [LARGE SCALE GENOMIC DNA]</scope>
    <source>
        <strain evidence="1 2">NCTC11291</strain>
    </source>
</reference>
<dbReference type="OrthoDB" id="2210401at2"/>
<accession>A0A239WNQ7</accession>
<dbReference type="Proteomes" id="UP000215144">
    <property type="component" value="Chromosome 1"/>
</dbReference>
<dbReference type="EMBL" id="LT906454">
    <property type="protein sequence ID" value="SNV36121.1"/>
    <property type="molecule type" value="Genomic_DNA"/>
</dbReference>
<protein>
    <submittedName>
        <fullName evidence="1">Uncharacterized protein</fullName>
    </submittedName>
</protein>
<dbReference type="AlphaFoldDB" id="A0A239WNQ7"/>